<dbReference type="Proteomes" id="UP001597307">
    <property type="component" value="Unassembled WGS sequence"/>
</dbReference>
<feature type="domain" description="J" evidence="2">
    <location>
        <begin position="8"/>
        <end position="69"/>
    </location>
</feature>
<feature type="compositionally biased region" description="Basic and acidic residues" evidence="1">
    <location>
        <begin position="58"/>
        <end position="67"/>
    </location>
</feature>
<evidence type="ECO:0000259" key="2">
    <source>
        <dbReference type="PROSITE" id="PS50076"/>
    </source>
</evidence>
<dbReference type="Gene3D" id="1.10.287.110">
    <property type="entry name" value="DnaJ domain"/>
    <property type="match status" value="1"/>
</dbReference>
<dbReference type="InterPro" id="IPR001623">
    <property type="entry name" value="DnaJ_domain"/>
</dbReference>
<dbReference type="PROSITE" id="PS00636">
    <property type="entry name" value="DNAJ_1"/>
    <property type="match status" value="1"/>
</dbReference>
<protein>
    <submittedName>
        <fullName evidence="3">J domain-containing protein</fullName>
    </submittedName>
</protein>
<keyword evidence="4" id="KW-1185">Reference proteome</keyword>
<comment type="caution">
    <text evidence="3">The sequence shown here is derived from an EMBL/GenBank/DDBJ whole genome shotgun (WGS) entry which is preliminary data.</text>
</comment>
<dbReference type="SUPFAM" id="SSF46565">
    <property type="entry name" value="Chaperone J-domain"/>
    <property type="match status" value="1"/>
</dbReference>
<dbReference type="RefSeq" id="WP_343881270.1">
    <property type="nucleotide sequence ID" value="NZ_BAAAIJ010000056.1"/>
</dbReference>
<accession>A0ABW4QB37</accession>
<proteinExistence type="predicted"/>
<dbReference type="PRINTS" id="PR00625">
    <property type="entry name" value="JDOMAIN"/>
</dbReference>
<dbReference type="CDD" id="cd06257">
    <property type="entry name" value="DnaJ"/>
    <property type="match status" value="1"/>
</dbReference>
<dbReference type="PANTHER" id="PTHR24074">
    <property type="entry name" value="CO-CHAPERONE PROTEIN DJLA"/>
    <property type="match status" value="1"/>
</dbReference>
<dbReference type="EMBL" id="JBHUGA010000061">
    <property type="protein sequence ID" value="MFD1847947.1"/>
    <property type="molecule type" value="Genomic_DNA"/>
</dbReference>
<gene>
    <name evidence="3" type="ORF">ACFSFX_15255</name>
</gene>
<dbReference type="SMART" id="SM00271">
    <property type="entry name" value="DnaJ"/>
    <property type="match status" value="1"/>
</dbReference>
<sequence length="315" mass="34071">MATPPDRTYYAVLGLSRNATAKQVKDAYRRAARSTHPDAGGSAEEFHHVAVAYETLSDPERRRRYDHGLGGGPAAREPTAASSPSRSSVPSPDRAADDDAFQRPAVYEPPFSPAQPPVIPLTLAGSQIHGTARQPGFFKRLGPGSGSRFDGERRTAALLEQRFLPGFPAARLVNGLRFGDDAGTEAGHAVLAGYRLAVVDSMLAPPGNYRWDGRALRHNGRTAGDVRITESVRRVQDLFPECNVQAWLVLHGGEGNPFEPIVDYPPTLDKSALTSVHVANPGTLLRELKKFLGGGPQPYVVQLPVLGRLLQYAER</sequence>
<dbReference type="InterPro" id="IPR050817">
    <property type="entry name" value="DjlA_DnaK_co-chaperone"/>
</dbReference>
<feature type="compositionally biased region" description="Low complexity" evidence="1">
    <location>
        <begin position="74"/>
        <end position="93"/>
    </location>
</feature>
<organism evidence="3 4">
    <name type="scientific">Arthrobacter flavus</name>
    <dbReference type="NCBI Taxonomy" id="95172"/>
    <lineage>
        <taxon>Bacteria</taxon>
        <taxon>Bacillati</taxon>
        <taxon>Actinomycetota</taxon>
        <taxon>Actinomycetes</taxon>
        <taxon>Micrococcales</taxon>
        <taxon>Micrococcaceae</taxon>
        <taxon>Arthrobacter</taxon>
    </lineage>
</organism>
<evidence type="ECO:0000313" key="3">
    <source>
        <dbReference type="EMBL" id="MFD1847947.1"/>
    </source>
</evidence>
<evidence type="ECO:0000256" key="1">
    <source>
        <dbReference type="SAM" id="MobiDB-lite"/>
    </source>
</evidence>
<reference evidence="4" key="1">
    <citation type="journal article" date="2019" name="Int. J. Syst. Evol. Microbiol.">
        <title>The Global Catalogue of Microorganisms (GCM) 10K type strain sequencing project: providing services to taxonomists for standard genome sequencing and annotation.</title>
        <authorList>
            <consortium name="The Broad Institute Genomics Platform"/>
            <consortium name="The Broad Institute Genome Sequencing Center for Infectious Disease"/>
            <person name="Wu L."/>
            <person name="Ma J."/>
        </authorList>
    </citation>
    <scope>NUCLEOTIDE SEQUENCE [LARGE SCALE GENOMIC DNA]</scope>
    <source>
        <strain evidence="4">JCM 11496</strain>
    </source>
</reference>
<dbReference type="PROSITE" id="PS50076">
    <property type="entry name" value="DNAJ_2"/>
    <property type="match status" value="1"/>
</dbReference>
<dbReference type="Pfam" id="PF00226">
    <property type="entry name" value="DnaJ"/>
    <property type="match status" value="1"/>
</dbReference>
<evidence type="ECO:0000313" key="4">
    <source>
        <dbReference type="Proteomes" id="UP001597307"/>
    </source>
</evidence>
<name>A0ABW4QB37_9MICC</name>
<feature type="region of interest" description="Disordered" evidence="1">
    <location>
        <begin position="26"/>
        <end position="97"/>
    </location>
</feature>
<dbReference type="InterPro" id="IPR018253">
    <property type="entry name" value="DnaJ_domain_CS"/>
</dbReference>
<dbReference type="InterPro" id="IPR036869">
    <property type="entry name" value="J_dom_sf"/>
</dbReference>